<reference evidence="1" key="1">
    <citation type="submission" date="2019-12" db="EMBL/GenBank/DDBJ databases">
        <title>Compelete sequence of pZZ41-KPC.</title>
        <authorList>
            <person name="Zhou D."/>
        </authorList>
    </citation>
    <scope>NUCLEOTIDE SEQUENCE</scope>
    <source>
        <strain evidence="1">ZZ41</strain>
        <plasmid evidence="1">pZZ41-KPC</plasmid>
    </source>
</reference>
<organism evidence="1">
    <name type="scientific">Klebsiella pneumoniae</name>
    <dbReference type="NCBI Taxonomy" id="573"/>
    <lineage>
        <taxon>Bacteria</taxon>
        <taxon>Pseudomonadati</taxon>
        <taxon>Pseudomonadota</taxon>
        <taxon>Gammaproteobacteria</taxon>
        <taxon>Enterobacterales</taxon>
        <taxon>Enterobacteriaceae</taxon>
        <taxon>Klebsiella/Raoultella group</taxon>
        <taxon>Klebsiella</taxon>
        <taxon>Klebsiella pneumoniae complex</taxon>
    </lineage>
</organism>
<dbReference type="EMBL" id="MN891677">
    <property type="protein sequence ID" value="QIS32037.1"/>
    <property type="molecule type" value="Genomic_DNA"/>
</dbReference>
<name>A0A6M3HFV5_KLEPN</name>
<protein>
    <submittedName>
        <fullName evidence="1">Uncharacterized protein</fullName>
    </submittedName>
</protein>
<keyword evidence="1" id="KW-0614">Plasmid</keyword>
<accession>A0A6M3HFV5</accession>
<geneLocation type="plasmid" evidence="1">
    <name>pZZ41-KPC</name>
</geneLocation>
<proteinExistence type="predicted"/>
<dbReference type="AlphaFoldDB" id="A0A6M3HFV5"/>
<evidence type="ECO:0000313" key="1">
    <source>
        <dbReference type="EMBL" id="QIS32037.1"/>
    </source>
</evidence>
<sequence>MRNKRHPLRGADKNHSASIHAYQQIWQIQMLPYITSKLKKMK</sequence>